<protein>
    <submittedName>
        <fullName evidence="2">Uncharacterized protein</fullName>
    </submittedName>
</protein>
<dbReference type="Proteomes" id="UP001141327">
    <property type="component" value="Unassembled WGS sequence"/>
</dbReference>
<dbReference type="Pfam" id="PF04437">
    <property type="entry name" value="RINT1_TIP1"/>
    <property type="match status" value="1"/>
</dbReference>
<dbReference type="PROSITE" id="PS51386">
    <property type="entry name" value="RINT1_TIP20"/>
    <property type="match status" value="1"/>
</dbReference>
<dbReference type="EMBL" id="JAPMOS010000021">
    <property type="protein sequence ID" value="KAJ4459238.1"/>
    <property type="molecule type" value="Genomic_DNA"/>
</dbReference>
<comment type="caution">
    <text evidence="2">The sequence shown here is derived from an EMBL/GenBank/DDBJ whole genome shotgun (WGS) entry which is preliminary data.</text>
</comment>
<name>A0ABQ8UJ48_9EUKA</name>
<evidence type="ECO:0000313" key="2">
    <source>
        <dbReference type="EMBL" id="KAJ4459238.1"/>
    </source>
</evidence>
<proteinExistence type="predicted"/>
<feature type="signal peptide" evidence="1">
    <location>
        <begin position="1"/>
        <end position="21"/>
    </location>
</feature>
<keyword evidence="1" id="KW-0732">Signal</keyword>
<dbReference type="Gene3D" id="1.20.58.670">
    <property type="entry name" value="Dsl1p vesicle tethering complex, Tip20p subunit, domain D"/>
    <property type="match status" value="1"/>
</dbReference>
<accession>A0ABQ8UJ48</accession>
<dbReference type="PANTHER" id="PTHR13520:SF0">
    <property type="entry name" value="RAD50-INTERACTING PROTEIN 1"/>
    <property type="match status" value="1"/>
</dbReference>
<keyword evidence="3" id="KW-1185">Reference proteome</keyword>
<organism evidence="2 3">
    <name type="scientific">Paratrimastix pyriformis</name>
    <dbReference type="NCBI Taxonomy" id="342808"/>
    <lineage>
        <taxon>Eukaryota</taxon>
        <taxon>Metamonada</taxon>
        <taxon>Preaxostyla</taxon>
        <taxon>Paratrimastigidae</taxon>
        <taxon>Paratrimastix</taxon>
    </lineage>
</organism>
<evidence type="ECO:0000313" key="3">
    <source>
        <dbReference type="Proteomes" id="UP001141327"/>
    </source>
</evidence>
<evidence type="ECO:0000256" key="1">
    <source>
        <dbReference type="SAM" id="SignalP"/>
    </source>
</evidence>
<dbReference type="InterPro" id="IPR042044">
    <property type="entry name" value="EXOC6PINT-1/Sec15/Tip20_C_dom2"/>
</dbReference>
<feature type="chain" id="PRO_5047362374" evidence="1">
    <location>
        <begin position="22"/>
        <end position="124"/>
    </location>
</feature>
<sequence length="124" mass="13910">MEHFFFIIPGVWGCWSRYVFGAPCVGNEAAPTELSDELGLALARLRQTLLILAKTLVPGLQPSIWAALADQIDFTLLQQVLVVHRFSTQGALQFDLDCKFLFALWRPHTSVPENYFKRSVVGMG</sequence>
<dbReference type="InterPro" id="IPR007528">
    <property type="entry name" value="RINT1_Tip20"/>
</dbReference>
<gene>
    <name evidence="2" type="ORF">PAPYR_4771</name>
</gene>
<dbReference type="PANTHER" id="PTHR13520">
    <property type="entry name" value="RAD50-INTERACTING PROTEIN 1 RINT-1"/>
    <property type="match status" value="1"/>
</dbReference>
<reference evidence="2" key="1">
    <citation type="journal article" date="2022" name="bioRxiv">
        <title>Genomics of Preaxostyla Flagellates Illuminates Evolutionary Transitions and the Path Towards Mitochondrial Loss.</title>
        <authorList>
            <person name="Novak L.V.F."/>
            <person name="Treitli S.C."/>
            <person name="Pyrih J."/>
            <person name="Halakuc P."/>
            <person name="Pipaliya S.V."/>
            <person name="Vacek V."/>
            <person name="Brzon O."/>
            <person name="Soukal P."/>
            <person name="Eme L."/>
            <person name="Dacks J.B."/>
            <person name="Karnkowska A."/>
            <person name="Elias M."/>
            <person name="Hampl V."/>
        </authorList>
    </citation>
    <scope>NUCLEOTIDE SEQUENCE</scope>
    <source>
        <strain evidence="2">RCP-MX</strain>
    </source>
</reference>